<accession>A0A0C9VTM3</accession>
<reference evidence="9 10" key="1">
    <citation type="submission" date="2014-06" db="EMBL/GenBank/DDBJ databases">
        <title>Evolutionary Origins and Diversification of the Mycorrhizal Mutualists.</title>
        <authorList>
            <consortium name="DOE Joint Genome Institute"/>
            <consortium name="Mycorrhizal Genomics Consortium"/>
            <person name="Kohler A."/>
            <person name="Kuo A."/>
            <person name="Nagy L.G."/>
            <person name="Floudas D."/>
            <person name="Copeland A."/>
            <person name="Barry K.W."/>
            <person name="Cichocki N."/>
            <person name="Veneault-Fourrey C."/>
            <person name="LaButti K."/>
            <person name="Lindquist E.A."/>
            <person name="Lipzen A."/>
            <person name="Lundell T."/>
            <person name="Morin E."/>
            <person name="Murat C."/>
            <person name="Riley R."/>
            <person name="Ohm R."/>
            <person name="Sun H."/>
            <person name="Tunlid A."/>
            <person name="Henrissat B."/>
            <person name="Grigoriev I.V."/>
            <person name="Hibbett D.S."/>
            <person name="Martin F."/>
        </authorList>
    </citation>
    <scope>NUCLEOTIDE SEQUENCE [LARGE SCALE GENOMIC DNA]</scope>
    <source>
        <strain evidence="9 10">SS14</strain>
    </source>
</reference>
<name>A0A0C9VTM3_SPHS4</name>
<dbReference type="OrthoDB" id="1844152at2759"/>
<protein>
    <recommendedName>
        <fullName evidence="11">Cytochrome P450</fullName>
    </recommendedName>
</protein>
<comment type="cofactor">
    <cofactor evidence="1 7">
        <name>heme</name>
        <dbReference type="ChEBI" id="CHEBI:30413"/>
    </cofactor>
</comment>
<evidence type="ECO:0008006" key="11">
    <source>
        <dbReference type="Google" id="ProtNLM"/>
    </source>
</evidence>
<evidence type="ECO:0000256" key="1">
    <source>
        <dbReference type="ARBA" id="ARBA00001971"/>
    </source>
</evidence>
<gene>
    <name evidence="9" type="ORF">M422DRAFT_255386</name>
</gene>
<dbReference type="InterPro" id="IPR036396">
    <property type="entry name" value="Cyt_P450_sf"/>
</dbReference>
<dbReference type="AlphaFoldDB" id="A0A0C9VTM3"/>
<dbReference type="Pfam" id="PF00067">
    <property type="entry name" value="p450"/>
    <property type="match status" value="1"/>
</dbReference>
<dbReference type="InterPro" id="IPR001128">
    <property type="entry name" value="Cyt_P450"/>
</dbReference>
<keyword evidence="6 8" id="KW-0503">Monooxygenase</keyword>
<evidence type="ECO:0000256" key="8">
    <source>
        <dbReference type="RuleBase" id="RU000461"/>
    </source>
</evidence>
<evidence type="ECO:0000256" key="6">
    <source>
        <dbReference type="ARBA" id="ARBA00023033"/>
    </source>
</evidence>
<dbReference type="EMBL" id="KN837136">
    <property type="protein sequence ID" value="KIJ41481.1"/>
    <property type="molecule type" value="Genomic_DNA"/>
</dbReference>
<dbReference type="Proteomes" id="UP000054279">
    <property type="component" value="Unassembled WGS sequence"/>
</dbReference>
<feature type="binding site" description="axial binding residue" evidence="7">
    <location>
        <position position="451"/>
    </location>
    <ligand>
        <name>heme</name>
        <dbReference type="ChEBI" id="CHEBI:30413"/>
    </ligand>
    <ligandPart>
        <name>Fe</name>
        <dbReference type="ChEBI" id="CHEBI:18248"/>
    </ligandPart>
</feature>
<dbReference type="PROSITE" id="PS00086">
    <property type="entry name" value="CYTOCHROME_P450"/>
    <property type="match status" value="1"/>
</dbReference>
<dbReference type="PRINTS" id="PR00465">
    <property type="entry name" value="EP450IV"/>
</dbReference>
<keyword evidence="10" id="KW-1185">Reference proteome</keyword>
<organism evidence="9 10">
    <name type="scientific">Sphaerobolus stellatus (strain SS14)</name>
    <dbReference type="NCBI Taxonomy" id="990650"/>
    <lineage>
        <taxon>Eukaryota</taxon>
        <taxon>Fungi</taxon>
        <taxon>Dikarya</taxon>
        <taxon>Basidiomycota</taxon>
        <taxon>Agaricomycotina</taxon>
        <taxon>Agaricomycetes</taxon>
        <taxon>Phallomycetidae</taxon>
        <taxon>Geastrales</taxon>
        <taxon>Sphaerobolaceae</taxon>
        <taxon>Sphaerobolus</taxon>
    </lineage>
</organism>
<evidence type="ECO:0000256" key="3">
    <source>
        <dbReference type="ARBA" id="ARBA00022723"/>
    </source>
</evidence>
<keyword evidence="5 7" id="KW-0408">Iron</keyword>
<dbReference type="Gene3D" id="1.10.630.10">
    <property type="entry name" value="Cytochrome P450"/>
    <property type="match status" value="1"/>
</dbReference>
<proteinExistence type="inferred from homology"/>
<dbReference type="InterPro" id="IPR002403">
    <property type="entry name" value="Cyt_P450_E_grp-IV"/>
</dbReference>
<sequence length="507" mass="57729">MITESLLPLTVTRTQWLAFVAALVALVARYSLPWMHKQRLYAAIPAIGPTNPISSYKFAKSKFSTNARTIIEEGARKYRVFRVPQMFGWNIIVSGKQYIDDLRKAPDDQLSFIDALEKTMLMSYFLGSANGDHYTTDIIKHQLARNLPNLFGDIREEILLAFEDKIPPTEDWTKLPAYSTVAQVVAQVTNRILVGVPLCGNKDFLNLNIGFTMEVNKGRQMIQRYPGVLRPLAAKYFTSMPKRREQALRYLLPFIEEKKKSIKEYGKDYPGKLENFLTWIVDEARGEERSSIRLTNRILMMNFAAIHTSSMTFTQALYELAARPQYIPALREEVESVVERYGWSKMALVHMNKLDSLFKESQRINGIGCVTMNRMALKEFTFSDGTRIPEGAIVSVASAPSHLNQEIYPNPDTFDPFRFAKIREEEGQGASNQFVATSNDYVAFGHGKHACPGRFFAANELKAMMAHVILTYDIKLEEDGIKPPNQWSGTSCMPNTRGSVLFRRRRN</sequence>
<dbReference type="GO" id="GO:0005506">
    <property type="term" value="F:iron ion binding"/>
    <property type="evidence" value="ECO:0007669"/>
    <property type="project" value="InterPro"/>
</dbReference>
<dbReference type="GO" id="GO:0020037">
    <property type="term" value="F:heme binding"/>
    <property type="evidence" value="ECO:0007669"/>
    <property type="project" value="InterPro"/>
</dbReference>
<evidence type="ECO:0000256" key="4">
    <source>
        <dbReference type="ARBA" id="ARBA00023002"/>
    </source>
</evidence>
<dbReference type="SUPFAM" id="SSF48264">
    <property type="entry name" value="Cytochrome P450"/>
    <property type="match status" value="1"/>
</dbReference>
<dbReference type="InterPro" id="IPR017972">
    <property type="entry name" value="Cyt_P450_CS"/>
</dbReference>
<dbReference type="GO" id="GO:0004497">
    <property type="term" value="F:monooxygenase activity"/>
    <property type="evidence" value="ECO:0007669"/>
    <property type="project" value="UniProtKB-KW"/>
</dbReference>
<keyword evidence="3 7" id="KW-0479">Metal-binding</keyword>
<evidence type="ECO:0000256" key="7">
    <source>
        <dbReference type="PIRSR" id="PIRSR602403-1"/>
    </source>
</evidence>
<evidence type="ECO:0000313" key="10">
    <source>
        <dbReference type="Proteomes" id="UP000054279"/>
    </source>
</evidence>
<evidence type="ECO:0000313" key="9">
    <source>
        <dbReference type="EMBL" id="KIJ41481.1"/>
    </source>
</evidence>
<dbReference type="PANTHER" id="PTHR46206:SF1">
    <property type="entry name" value="P450, PUTATIVE (EUROFUNG)-RELATED"/>
    <property type="match status" value="1"/>
</dbReference>
<keyword evidence="7 8" id="KW-0349">Heme</keyword>
<dbReference type="GO" id="GO:0016705">
    <property type="term" value="F:oxidoreductase activity, acting on paired donors, with incorporation or reduction of molecular oxygen"/>
    <property type="evidence" value="ECO:0007669"/>
    <property type="project" value="InterPro"/>
</dbReference>
<keyword evidence="4 8" id="KW-0560">Oxidoreductase</keyword>
<evidence type="ECO:0000256" key="2">
    <source>
        <dbReference type="ARBA" id="ARBA00010617"/>
    </source>
</evidence>
<evidence type="ECO:0000256" key="5">
    <source>
        <dbReference type="ARBA" id="ARBA00023004"/>
    </source>
</evidence>
<dbReference type="HOGENOM" id="CLU_022195_0_2_1"/>
<dbReference type="PANTHER" id="PTHR46206">
    <property type="entry name" value="CYTOCHROME P450"/>
    <property type="match status" value="1"/>
</dbReference>
<dbReference type="CDD" id="cd11041">
    <property type="entry name" value="CYP503A1-like"/>
    <property type="match status" value="1"/>
</dbReference>
<comment type="similarity">
    <text evidence="2 8">Belongs to the cytochrome P450 family.</text>
</comment>